<protein>
    <submittedName>
        <fullName evidence="1">Uncharacterized protein</fullName>
    </submittedName>
</protein>
<dbReference type="Proteomes" id="UP000519897">
    <property type="component" value="Unassembled WGS sequence"/>
</dbReference>
<gene>
    <name evidence="1" type="ORF">GGQ72_004054</name>
</gene>
<sequence>MQNEIFQMNQFTIDPQRGTGIEEMKPFKKAFPDGRFPEAFVKSHQRSISGY</sequence>
<reference evidence="1 2" key="1">
    <citation type="submission" date="2020-08" db="EMBL/GenBank/DDBJ databases">
        <title>Genomic Encyclopedia of Type Strains, Phase IV (KMG-IV): sequencing the most valuable type-strain genomes for metagenomic binning, comparative biology and taxonomic classification.</title>
        <authorList>
            <person name="Goeker M."/>
        </authorList>
    </citation>
    <scope>NUCLEOTIDE SEQUENCE [LARGE SCALE GENOMIC DNA]</scope>
    <source>
        <strain evidence="1 2">DSM 29514</strain>
    </source>
</reference>
<accession>A0A7W6LJG2</accession>
<evidence type="ECO:0000313" key="1">
    <source>
        <dbReference type="EMBL" id="MBB4145490.1"/>
    </source>
</evidence>
<keyword evidence="2" id="KW-1185">Reference proteome</keyword>
<name>A0A7W6LJG2_9HYPH</name>
<proteinExistence type="predicted"/>
<comment type="caution">
    <text evidence="1">The sequence shown here is derived from an EMBL/GenBank/DDBJ whole genome shotgun (WGS) entry which is preliminary data.</text>
</comment>
<dbReference type="AlphaFoldDB" id="A0A7W6LJG2"/>
<evidence type="ECO:0000313" key="2">
    <source>
        <dbReference type="Proteomes" id="UP000519897"/>
    </source>
</evidence>
<dbReference type="EMBL" id="JACIEC010000008">
    <property type="protein sequence ID" value="MBB4145490.1"/>
    <property type="molecule type" value="Genomic_DNA"/>
</dbReference>
<organism evidence="1 2">
    <name type="scientific">Rhizobium rhizoryzae</name>
    <dbReference type="NCBI Taxonomy" id="451876"/>
    <lineage>
        <taxon>Bacteria</taxon>
        <taxon>Pseudomonadati</taxon>
        <taxon>Pseudomonadota</taxon>
        <taxon>Alphaproteobacteria</taxon>
        <taxon>Hyphomicrobiales</taxon>
        <taxon>Rhizobiaceae</taxon>
        <taxon>Rhizobium/Agrobacterium group</taxon>
        <taxon>Rhizobium</taxon>
    </lineage>
</organism>